<feature type="transmembrane region" description="Helical" evidence="1">
    <location>
        <begin position="64"/>
        <end position="88"/>
    </location>
</feature>
<evidence type="ECO:0000256" key="1">
    <source>
        <dbReference type="SAM" id="Phobius"/>
    </source>
</evidence>
<feature type="transmembrane region" description="Helical" evidence="1">
    <location>
        <begin position="279"/>
        <end position="299"/>
    </location>
</feature>
<keyword evidence="1" id="KW-0812">Transmembrane</keyword>
<feature type="transmembrane region" description="Helical" evidence="1">
    <location>
        <begin position="94"/>
        <end position="115"/>
    </location>
</feature>
<feature type="transmembrane region" description="Helical" evidence="1">
    <location>
        <begin position="251"/>
        <end position="272"/>
    </location>
</feature>
<keyword evidence="1" id="KW-1133">Transmembrane helix</keyword>
<feature type="transmembrane region" description="Helical" evidence="1">
    <location>
        <begin position="160"/>
        <end position="182"/>
    </location>
</feature>
<keyword evidence="1" id="KW-0472">Membrane</keyword>
<evidence type="ECO:0000313" key="2">
    <source>
        <dbReference type="EMBL" id="PJJ56593.1"/>
    </source>
</evidence>
<name>A0A0B2BJZ3_9ACTN</name>
<feature type="transmembrane region" description="Helical" evidence="1">
    <location>
        <begin position="38"/>
        <end position="57"/>
    </location>
</feature>
<feature type="transmembrane region" description="Helical" evidence="1">
    <location>
        <begin position="383"/>
        <end position="403"/>
    </location>
</feature>
<keyword evidence="3" id="KW-1185">Reference proteome</keyword>
<dbReference type="OrthoDB" id="3819062at2"/>
<dbReference type="Proteomes" id="UP000230842">
    <property type="component" value="Unassembled WGS sequence"/>
</dbReference>
<dbReference type="RefSeq" id="WP_039345739.1">
    <property type="nucleotide sequence ID" value="NZ_PGEZ01000001.1"/>
</dbReference>
<comment type="caution">
    <text evidence="2">The sequence shown here is derived from an EMBL/GenBank/DDBJ whole genome shotgun (WGS) entry which is preliminary data.</text>
</comment>
<feature type="transmembrane region" description="Helical" evidence="1">
    <location>
        <begin position="213"/>
        <end position="231"/>
    </location>
</feature>
<reference evidence="2 3" key="1">
    <citation type="submission" date="2017-11" db="EMBL/GenBank/DDBJ databases">
        <title>Genomic Encyclopedia of Archaeal and Bacterial Type Strains, Phase II (KMG-II): From Individual Species to Whole Genera.</title>
        <authorList>
            <person name="Goeker M."/>
        </authorList>
    </citation>
    <scope>NUCLEOTIDE SEQUENCE [LARGE SCALE GENOMIC DNA]</scope>
    <source>
        <strain evidence="2 3">DSM 27763</strain>
    </source>
</reference>
<gene>
    <name evidence="2" type="ORF">CLV56_0802</name>
</gene>
<evidence type="ECO:0008006" key="4">
    <source>
        <dbReference type="Google" id="ProtNLM"/>
    </source>
</evidence>
<protein>
    <recommendedName>
        <fullName evidence="4">ADP,ATP carrier protein</fullName>
    </recommendedName>
</protein>
<feature type="transmembrane region" description="Helical" evidence="1">
    <location>
        <begin position="305"/>
        <end position="327"/>
    </location>
</feature>
<feature type="transmembrane region" description="Helical" evidence="1">
    <location>
        <begin position="135"/>
        <end position="154"/>
    </location>
</feature>
<sequence>MRTRLALLTGQAVALGLMVAFLVVPASALFLSRYGADALPYAYLTVAAAGVAVSASMRRAQLRLSLAALAAVVLATYLVVVLAAWIALEITDALWVTFGLIVLFPLIIPLGFVLVGAQAGRLLDVRQIKASLPRVFAGFPAGFALGGILAAVLVEPLGGPARLLALDVVVCAVMLALAHATARRFPGELRVRPDPQERSAARPRLRRIRPDRLVLAVFGYQVLAAALTQLLDFLVWERAAVRYPDVGDLTRFQGLFGALTNVLAIAFVVLLAGRLLTRWGVGFGLAANPAALALVALAATVAGYAVGAAATAFFVLVCAQQVVHLALMDGTTRTSVNATYQALPTLARLRAQTAVEAAGVPLALGFVGLFLILRQSLGLDVRVVELVTLVLSSAWLLLTLWAHREYGSGLRRRLAEPPWRPTSLTIRDADQQAAVDRLLASTDPVDVSVGRAALVDTDQPWGVATPAYPSRSRDDVRTALESEAARAAQVLAMLDLIDDEPQTAPLRQALRDLLEASAQQASVVLALAHGHESVTRAVRALGETDERGLALEMFEVTLGHRTARLALGLVDPVGDDRARAEALAAYAPTTPLTLVESVPGLVEDVDDTWGDPWLRVCALYAAPATLGPAAAALALARLDDPDPVMAETARWVLAELARPVDETPEPA</sequence>
<accession>A0A0B2BJZ3</accession>
<organism evidence="2 3">
    <name type="scientific">Mumia flava</name>
    <dbReference type="NCBI Taxonomy" id="1348852"/>
    <lineage>
        <taxon>Bacteria</taxon>
        <taxon>Bacillati</taxon>
        <taxon>Actinomycetota</taxon>
        <taxon>Actinomycetes</taxon>
        <taxon>Propionibacteriales</taxon>
        <taxon>Nocardioidaceae</taxon>
        <taxon>Mumia</taxon>
    </lineage>
</organism>
<dbReference type="EMBL" id="PGEZ01000001">
    <property type="protein sequence ID" value="PJJ56593.1"/>
    <property type="molecule type" value="Genomic_DNA"/>
</dbReference>
<feature type="transmembrane region" description="Helical" evidence="1">
    <location>
        <begin position="358"/>
        <end position="377"/>
    </location>
</feature>
<dbReference type="AlphaFoldDB" id="A0A0B2BJZ3"/>
<proteinExistence type="predicted"/>
<evidence type="ECO:0000313" key="3">
    <source>
        <dbReference type="Proteomes" id="UP000230842"/>
    </source>
</evidence>